<evidence type="ECO:0000313" key="2">
    <source>
        <dbReference type="EMBL" id="EXJ94706.1"/>
    </source>
</evidence>
<reference evidence="2 3" key="1">
    <citation type="submission" date="2013-03" db="EMBL/GenBank/DDBJ databases">
        <title>The Genome Sequence of Capronia coronata CBS 617.96.</title>
        <authorList>
            <consortium name="The Broad Institute Genomics Platform"/>
            <person name="Cuomo C."/>
            <person name="de Hoog S."/>
            <person name="Gorbushina A."/>
            <person name="Walker B."/>
            <person name="Young S.K."/>
            <person name="Zeng Q."/>
            <person name="Gargeya S."/>
            <person name="Fitzgerald M."/>
            <person name="Haas B."/>
            <person name="Abouelleil A."/>
            <person name="Allen A.W."/>
            <person name="Alvarado L."/>
            <person name="Arachchi H.M."/>
            <person name="Berlin A.M."/>
            <person name="Chapman S.B."/>
            <person name="Gainer-Dewar J."/>
            <person name="Goldberg J."/>
            <person name="Griggs A."/>
            <person name="Gujja S."/>
            <person name="Hansen M."/>
            <person name="Howarth C."/>
            <person name="Imamovic A."/>
            <person name="Ireland A."/>
            <person name="Larimer J."/>
            <person name="McCowan C."/>
            <person name="Murphy C."/>
            <person name="Pearson M."/>
            <person name="Poon T.W."/>
            <person name="Priest M."/>
            <person name="Roberts A."/>
            <person name="Saif S."/>
            <person name="Shea T."/>
            <person name="Sisk P."/>
            <person name="Sykes S."/>
            <person name="Wortman J."/>
            <person name="Nusbaum C."/>
            <person name="Birren B."/>
        </authorList>
    </citation>
    <scope>NUCLEOTIDE SEQUENCE [LARGE SCALE GENOMIC DNA]</scope>
    <source>
        <strain evidence="2 3">CBS 617.96</strain>
    </source>
</reference>
<organism evidence="2 3">
    <name type="scientific">Capronia coronata CBS 617.96</name>
    <dbReference type="NCBI Taxonomy" id="1182541"/>
    <lineage>
        <taxon>Eukaryota</taxon>
        <taxon>Fungi</taxon>
        <taxon>Dikarya</taxon>
        <taxon>Ascomycota</taxon>
        <taxon>Pezizomycotina</taxon>
        <taxon>Eurotiomycetes</taxon>
        <taxon>Chaetothyriomycetidae</taxon>
        <taxon>Chaetothyriales</taxon>
        <taxon>Herpotrichiellaceae</taxon>
        <taxon>Capronia</taxon>
    </lineage>
</organism>
<comment type="caution">
    <text evidence="2">The sequence shown here is derived from an EMBL/GenBank/DDBJ whole genome shotgun (WGS) entry which is preliminary data.</text>
</comment>
<accession>W9YZH7</accession>
<feature type="compositionally biased region" description="Pro residues" evidence="1">
    <location>
        <begin position="274"/>
        <end position="283"/>
    </location>
</feature>
<feature type="region of interest" description="Disordered" evidence="1">
    <location>
        <begin position="266"/>
        <end position="286"/>
    </location>
</feature>
<feature type="region of interest" description="Disordered" evidence="1">
    <location>
        <begin position="47"/>
        <end position="66"/>
    </location>
</feature>
<dbReference type="EMBL" id="AMWN01000002">
    <property type="protein sequence ID" value="EXJ94706.1"/>
    <property type="molecule type" value="Genomic_DNA"/>
</dbReference>
<dbReference type="HOGENOM" id="CLU_667315_0_0_1"/>
<feature type="compositionally biased region" description="Polar residues" evidence="1">
    <location>
        <begin position="119"/>
        <end position="134"/>
    </location>
</feature>
<sequence>MYCLTDHSAVSESRVGKVVGKRRKRPVEESIGSVHLQTWVVNTTDSVRSIPSPANTQGSEESNKRHCDPLLDFDGTTDSFDAVEMANNRSFSMTSDLSFFPNSGLPTPILSPPRFTRYLSPSQPQARSLSTQASAPVDPDRLHPPSYTMPLARSLHAAADDEETVCIKLLAHLKRHGRDESQPRETQIELLRKCNAAVRRILRSKAIRSDYNCQLLLSNIMSHLARLCERLCDQPRLDPNEPKYIDSEFLQDQLYLETAHTFFDSALQQQQQQQPPPPPPLTPPDHEMMAALIKDVLYCTSSVGDMLKKEPLEGFQMLGRHEAFQIELEQRLKRAMALVSSSGRD</sequence>
<feature type="region of interest" description="Disordered" evidence="1">
    <location>
        <begin position="119"/>
        <end position="140"/>
    </location>
</feature>
<proteinExistence type="predicted"/>
<gene>
    <name evidence="2" type="ORF">A1O1_03103</name>
</gene>
<keyword evidence="3" id="KW-1185">Reference proteome</keyword>
<dbReference type="AlphaFoldDB" id="W9YZH7"/>
<protein>
    <submittedName>
        <fullName evidence="2">Uncharacterized protein</fullName>
    </submittedName>
</protein>
<feature type="compositionally biased region" description="Polar residues" evidence="1">
    <location>
        <begin position="47"/>
        <end position="60"/>
    </location>
</feature>
<dbReference type="OrthoDB" id="2740448at2759"/>
<dbReference type="Proteomes" id="UP000019484">
    <property type="component" value="Unassembled WGS sequence"/>
</dbReference>
<evidence type="ECO:0000313" key="3">
    <source>
        <dbReference type="Proteomes" id="UP000019484"/>
    </source>
</evidence>
<dbReference type="RefSeq" id="XP_007722200.1">
    <property type="nucleotide sequence ID" value="XM_007724010.1"/>
</dbReference>
<dbReference type="STRING" id="1182541.W9YZH7"/>
<name>W9YZH7_9EURO</name>
<dbReference type="GeneID" id="19157999"/>
<evidence type="ECO:0000256" key="1">
    <source>
        <dbReference type="SAM" id="MobiDB-lite"/>
    </source>
</evidence>
<dbReference type="eggNOG" id="ENOG502SZVK">
    <property type="taxonomic scope" value="Eukaryota"/>
</dbReference>